<name>A0A8H4VZU1_9HELO</name>
<dbReference type="OrthoDB" id="3485856at2759"/>
<dbReference type="EMBL" id="JAAMPI010000745">
    <property type="protein sequence ID" value="KAF4628918.1"/>
    <property type="molecule type" value="Genomic_DNA"/>
</dbReference>
<evidence type="ECO:0000313" key="3">
    <source>
        <dbReference type="Proteomes" id="UP000566819"/>
    </source>
</evidence>
<proteinExistence type="predicted"/>
<dbReference type="Proteomes" id="UP000566819">
    <property type="component" value="Unassembled WGS sequence"/>
</dbReference>
<sequence length="428" mass="48887">MKIGPDDGNVLMNINYGWSIPDLMARQQARVRKLRTYPNLNSSTPSFSFDQIGIRHSRYLLMAMQPLRDSLPDKITPPGSFVTSPLTPPPTDSKPTKLVLKVLDVLRQCRDGRQISESQWHTYKIQREEYDDLIGLVKKEGSLWTFIENKFRYDYDSSTEALILRMPSHLHEVFLARVVEEIQSRLRVFTDTKGRSKAFAQNVKHNGSGRLDLQSENNDGQAIIKRQPDAMFKHCDAHWPGVIIEVSYSQKTKAIPHLADDYILETNGSVRVVVGLDIDYKTKKGTISMWRPGYVKNEQGQLELEATQTLYNQVFRDESGGPNLSPDAGLRLELKDFAPEDLAEGILDSFLIDPAILCQFLNEAEQEEQETKQERGVVQHLLPGAKKRRREETPPEEVSSDDDHKLADDERRVRTRESEDDSSYKSSQ</sequence>
<accession>A0A8H4VZU1</accession>
<feature type="region of interest" description="Disordered" evidence="1">
    <location>
        <begin position="369"/>
        <end position="428"/>
    </location>
</feature>
<evidence type="ECO:0000313" key="2">
    <source>
        <dbReference type="EMBL" id="KAF4628918.1"/>
    </source>
</evidence>
<comment type="caution">
    <text evidence="2">The sequence shown here is derived from an EMBL/GenBank/DDBJ whole genome shotgun (WGS) entry which is preliminary data.</text>
</comment>
<reference evidence="2 3" key="1">
    <citation type="submission" date="2020-03" db="EMBL/GenBank/DDBJ databases">
        <title>Draft Genome Sequence of Cudoniella acicularis.</title>
        <authorList>
            <person name="Buettner E."/>
            <person name="Kellner H."/>
        </authorList>
    </citation>
    <scope>NUCLEOTIDE SEQUENCE [LARGE SCALE GENOMIC DNA]</scope>
    <source>
        <strain evidence="2 3">DSM 108380</strain>
    </source>
</reference>
<protein>
    <submittedName>
        <fullName evidence="2">Uncharacterized protein</fullName>
    </submittedName>
</protein>
<organism evidence="2 3">
    <name type="scientific">Cudoniella acicularis</name>
    <dbReference type="NCBI Taxonomy" id="354080"/>
    <lineage>
        <taxon>Eukaryota</taxon>
        <taxon>Fungi</taxon>
        <taxon>Dikarya</taxon>
        <taxon>Ascomycota</taxon>
        <taxon>Pezizomycotina</taxon>
        <taxon>Leotiomycetes</taxon>
        <taxon>Helotiales</taxon>
        <taxon>Tricladiaceae</taxon>
        <taxon>Cudoniella</taxon>
    </lineage>
</organism>
<dbReference type="AlphaFoldDB" id="A0A8H4VZU1"/>
<feature type="compositionally biased region" description="Basic and acidic residues" evidence="1">
    <location>
        <begin position="401"/>
        <end position="417"/>
    </location>
</feature>
<gene>
    <name evidence="2" type="ORF">G7Y89_g9233</name>
</gene>
<keyword evidence="3" id="KW-1185">Reference proteome</keyword>
<evidence type="ECO:0000256" key="1">
    <source>
        <dbReference type="SAM" id="MobiDB-lite"/>
    </source>
</evidence>